<proteinExistence type="predicted"/>
<keyword evidence="4" id="KW-1185">Reference proteome</keyword>
<protein>
    <recommendedName>
        <fullName evidence="5">Type II secretion system protein GspF domain-containing protein</fullName>
    </recommendedName>
</protein>
<organism evidence="3 4">
    <name type="scientific">Stomatobaculum longum</name>
    <dbReference type="NCBI Taxonomy" id="796942"/>
    <lineage>
        <taxon>Bacteria</taxon>
        <taxon>Bacillati</taxon>
        <taxon>Bacillota</taxon>
        <taxon>Clostridia</taxon>
        <taxon>Lachnospirales</taxon>
        <taxon>Lachnospiraceae</taxon>
        <taxon>Stomatobaculum</taxon>
    </lineage>
</organism>
<keyword evidence="1" id="KW-0472">Membrane</keyword>
<dbReference type="Proteomes" id="UP000018466">
    <property type="component" value="Unassembled WGS sequence"/>
</dbReference>
<dbReference type="AlphaFoldDB" id="A0AA36Y3F6"/>
<comment type="caution">
    <text evidence="3">The sequence shown here is derived from an EMBL/GenBank/DDBJ whole genome shotgun (WGS) entry which is preliminary data.</text>
</comment>
<evidence type="ECO:0000313" key="4">
    <source>
        <dbReference type="Proteomes" id="UP000018466"/>
    </source>
</evidence>
<evidence type="ECO:0000256" key="2">
    <source>
        <dbReference type="SAM" id="SignalP"/>
    </source>
</evidence>
<feature type="signal peptide" evidence="2">
    <location>
        <begin position="1"/>
        <end position="29"/>
    </location>
</feature>
<evidence type="ECO:0008006" key="5">
    <source>
        <dbReference type="Google" id="ProtNLM"/>
    </source>
</evidence>
<dbReference type="GeneID" id="86941744"/>
<sequence>MQTRLFSLLKRYRAPCLCLAAGLALYLFATLRHPAQNSLETAARLPRNSYGGADSRYDLIIDGLGDGETELCLPVQARRYTDAEFAAAADRCMEKLPLVVLNGNASLAEIRGRLDFPALFPEEGLSASYLSSDPALLDSYGNVNNAALTGPAELTLTVTLRDTPAREGLCFLLPLTILPPATDPAAQRTKDFLAYLQAEDSRQAIAPELSLPREYQGHALRYREKKRSEARLFLLLGAVAALLFLLKERQDRADAAALRQRQLLLDYPELVSKLLVLLGAGMNARNALLSIAADYSAERQKKAAPRAAYEELKRALLLLRAGESESRMYRAFGRACGLRQYMKLASLLEQNQRTGVATLRTILAAEMTLAWDERKNLARRLGEEAGTRLLLPLFLMLLVVMIVMVVPAFFSFS</sequence>
<feature type="transmembrane region" description="Helical" evidence="1">
    <location>
        <begin position="230"/>
        <end position="246"/>
    </location>
</feature>
<reference evidence="3 4" key="1">
    <citation type="submission" date="2011-10" db="EMBL/GenBank/DDBJ databases">
        <title>The Genome Sequence of Lachnospiraceae bacterium ACC2.</title>
        <authorList>
            <consortium name="The Broad Institute Genome Sequencing Platform"/>
            <person name="Earl A."/>
            <person name="Ward D."/>
            <person name="Feldgarden M."/>
            <person name="Gevers D."/>
            <person name="Sizova M."/>
            <person name="Hazen A."/>
            <person name="Epstein S."/>
            <person name="Young S.K."/>
            <person name="Zeng Q."/>
            <person name="Gargeya S."/>
            <person name="Fitzgerald M."/>
            <person name="Haas B."/>
            <person name="Abouelleil A."/>
            <person name="Alvarado L."/>
            <person name="Arachchi H.M."/>
            <person name="Berlin A."/>
            <person name="Brown A."/>
            <person name="Chapman S.B."/>
            <person name="Chen Z."/>
            <person name="Dunbar C."/>
            <person name="Freedman E."/>
            <person name="Gearin G."/>
            <person name="Goldberg J."/>
            <person name="Griggs A."/>
            <person name="Gujja S."/>
            <person name="Heiman D."/>
            <person name="Howarth C."/>
            <person name="Larson L."/>
            <person name="Lui A."/>
            <person name="MacDonald P.J.P."/>
            <person name="Montmayeur A."/>
            <person name="Murphy C."/>
            <person name="Neiman D."/>
            <person name="Pearson M."/>
            <person name="Priest M."/>
            <person name="Roberts A."/>
            <person name="Saif S."/>
            <person name="Shea T."/>
            <person name="Shenoy N."/>
            <person name="Sisk P."/>
            <person name="Stolte C."/>
            <person name="Sykes S."/>
            <person name="Wortman J."/>
            <person name="Nusbaum C."/>
            <person name="Birren B."/>
        </authorList>
    </citation>
    <scope>NUCLEOTIDE SEQUENCE [LARGE SCALE GENOMIC DNA]</scope>
    <source>
        <strain evidence="3 4">ACC2</strain>
    </source>
</reference>
<gene>
    <name evidence="3" type="ORF">HMPREF9623_02030</name>
</gene>
<accession>A0AA36Y3F6</accession>
<keyword evidence="1" id="KW-0812">Transmembrane</keyword>
<evidence type="ECO:0000313" key="3">
    <source>
        <dbReference type="EMBL" id="EHO15709.1"/>
    </source>
</evidence>
<feature type="chain" id="PRO_5041256678" description="Type II secretion system protein GspF domain-containing protein" evidence="2">
    <location>
        <begin position="30"/>
        <end position="413"/>
    </location>
</feature>
<keyword evidence="2" id="KW-0732">Signal</keyword>
<evidence type="ECO:0000256" key="1">
    <source>
        <dbReference type="SAM" id="Phobius"/>
    </source>
</evidence>
<name>A0AA36Y3F6_9FIRM</name>
<feature type="transmembrane region" description="Helical" evidence="1">
    <location>
        <begin position="389"/>
        <end position="410"/>
    </location>
</feature>
<dbReference type="RefSeq" id="WP_009533836.1">
    <property type="nucleotide sequence ID" value="NZ_JH590865.1"/>
</dbReference>
<keyword evidence="1" id="KW-1133">Transmembrane helix</keyword>
<dbReference type="EMBL" id="AGEL01000015">
    <property type="protein sequence ID" value="EHO15709.1"/>
    <property type="molecule type" value="Genomic_DNA"/>
</dbReference>